<protein>
    <submittedName>
        <fullName evidence="2">PiggyBac transposable element-derived protein 4</fullName>
    </submittedName>
</protein>
<evidence type="ECO:0000313" key="2">
    <source>
        <dbReference type="EMBL" id="GBP59313.1"/>
    </source>
</evidence>
<dbReference type="EMBL" id="BGZK01000758">
    <property type="protein sequence ID" value="GBP59313.1"/>
    <property type="molecule type" value="Genomic_DNA"/>
</dbReference>
<dbReference type="OrthoDB" id="75807at2759"/>
<gene>
    <name evidence="2" type="primary">PGBD4</name>
    <name evidence="2" type="ORF">EVAR_40698_1</name>
</gene>
<keyword evidence="3" id="KW-1185">Reference proteome</keyword>
<dbReference type="PANTHER" id="PTHR46599">
    <property type="entry name" value="PIGGYBAC TRANSPOSABLE ELEMENT-DERIVED PROTEIN 4"/>
    <property type="match status" value="1"/>
</dbReference>
<dbReference type="InterPro" id="IPR029526">
    <property type="entry name" value="PGBD"/>
</dbReference>
<dbReference type="Proteomes" id="UP000299102">
    <property type="component" value="Unassembled WGS sequence"/>
</dbReference>
<reference evidence="2 3" key="1">
    <citation type="journal article" date="2019" name="Commun. Biol.">
        <title>The bagworm genome reveals a unique fibroin gene that provides high tensile strength.</title>
        <authorList>
            <person name="Kono N."/>
            <person name="Nakamura H."/>
            <person name="Ohtoshi R."/>
            <person name="Tomita M."/>
            <person name="Numata K."/>
            <person name="Arakawa K."/>
        </authorList>
    </citation>
    <scope>NUCLEOTIDE SEQUENCE [LARGE SCALE GENOMIC DNA]</scope>
</reference>
<name>A0A4C1X824_EUMVA</name>
<organism evidence="2 3">
    <name type="scientific">Eumeta variegata</name>
    <name type="common">Bagworm moth</name>
    <name type="synonym">Eumeta japonica</name>
    <dbReference type="NCBI Taxonomy" id="151549"/>
    <lineage>
        <taxon>Eukaryota</taxon>
        <taxon>Metazoa</taxon>
        <taxon>Ecdysozoa</taxon>
        <taxon>Arthropoda</taxon>
        <taxon>Hexapoda</taxon>
        <taxon>Insecta</taxon>
        <taxon>Pterygota</taxon>
        <taxon>Neoptera</taxon>
        <taxon>Endopterygota</taxon>
        <taxon>Lepidoptera</taxon>
        <taxon>Glossata</taxon>
        <taxon>Ditrysia</taxon>
        <taxon>Tineoidea</taxon>
        <taxon>Psychidae</taxon>
        <taxon>Oiketicinae</taxon>
        <taxon>Eumeta</taxon>
    </lineage>
</organism>
<feature type="domain" description="PiggyBac transposable element-derived protein" evidence="1">
    <location>
        <begin position="343"/>
        <end position="701"/>
    </location>
</feature>
<evidence type="ECO:0000313" key="3">
    <source>
        <dbReference type="Proteomes" id="UP000299102"/>
    </source>
</evidence>
<comment type="caution">
    <text evidence="2">The sequence shown here is derived from an EMBL/GenBank/DDBJ whole genome shotgun (WGS) entry which is preliminary data.</text>
</comment>
<dbReference type="AlphaFoldDB" id="A0A4C1X824"/>
<sequence length="719" mass="80752">MEGTGDRDMKEQEVEAGHALAVAADRVASARWAAAATAAPWTIPFLVAPTPEVLECHRAVSGLRLLEVATGVDEGEVEESEVKVEAKVEAAVEAKAEAEAAVKVVQHHFHCRPRTITEFLYDQHLHPPERPSRYNRTTGEVSDYEKTQDVCACVVYTGCTGIGSSASLACYFVPSPAAFVELEGHGNITSPSSIASPSISFRTSRPLNDDEIEEALMFNGSDDDCDEDDNDEIRVPMMLPPYMRLQAEEHTLEEAEDELSPLPPSLPPRIWVDVGAEPSTRSQSEARLVSMVSVGCQTDSPIGPTTAFDMQWNSFPAHSGLNLPEVRRELFQERTGAKSSYATPYDAFVAIWDHTLVEKIVKETNAFASRLLARMTAQGLMRPNSRMSRWKDTTVDEMYVFLAIILTMGILVKSRIEDYWSTSKDIFSTPGVAENMSINRFKLLSRCIHFNDDSLMPPNTRVLLQAFKVQPLVSYLNLKFSSLYDLSRNISLDESLVQWCGWLCFKQFIKNKAAAIGIKTYEVCESDTGYLWRFEVHADKLPAEPKVEAEVAGAIPTLVLRLLNGLEYRGHTVWMDNFYNSPALARTLKSKGFDCVGTLRTNRLLVPSQLTDLRVNHMIQDGIYGCTSGDMDIILWRDKRRVSLISTYHGDYFVRSNNDQLILALVHDYNIRMGGVDKKDQMLASYPVERKRGRFWYKKLVACKVGIRAKVLRDNDFEW</sequence>
<evidence type="ECO:0000259" key="1">
    <source>
        <dbReference type="Pfam" id="PF13843"/>
    </source>
</evidence>
<dbReference type="Pfam" id="PF13843">
    <property type="entry name" value="DDE_Tnp_1_7"/>
    <property type="match status" value="1"/>
</dbReference>
<dbReference type="PANTHER" id="PTHR46599:SF3">
    <property type="entry name" value="PIGGYBAC TRANSPOSABLE ELEMENT-DERIVED PROTEIN 4"/>
    <property type="match status" value="1"/>
</dbReference>
<dbReference type="STRING" id="151549.A0A4C1X824"/>
<accession>A0A4C1X824</accession>
<proteinExistence type="predicted"/>